<evidence type="ECO:0000256" key="1">
    <source>
        <dbReference type="SAM" id="Coils"/>
    </source>
</evidence>
<name>A0A1C7MAX9_GRIFR</name>
<dbReference type="OrthoDB" id="3244737at2759"/>
<proteinExistence type="predicted"/>
<feature type="region of interest" description="Disordered" evidence="2">
    <location>
        <begin position="54"/>
        <end position="73"/>
    </location>
</feature>
<dbReference type="EMBL" id="LUGG01000006">
    <property type="protein sequence ID" value="OBZ73559.1"/>
    <property type="molecule type" value="Genomic_DNA"/>
</dbReference>
<keyword evidence="1" id="KW-0175">Coiled coil</keyword>
<comment type="caution">
    <text evidence="3">The sequence shown here is derived from an EMBL/GenBank/DDBJ whole genome shotgun (WGS) entry which is preliminary data.</text>
</comment>
<organism evidence="3 4">
    <name type="scientific">Grifola frondosa</name>
    <name type="common">Maitake</name>
    <name type="synonym">Polyporus frondosus</name>
    <dbReference type="NCBI Taxonomy" id="5627"/>
    <lineage>
        <taxon>Eukaryota</taxon>
        <taxon>Fungi</taxon>
        <taxon>Dikarya</taxon>
        <taxon>Basidiomycota</taxon>
        <taxon>Agaricomycotina</taxon>
        <taxon>Agaricomycetes</taxon>
        <taxon>Polyporales</taxon>
        <taxon>Grifolaceae</taxon>
        <taxon>Grifola</taxon>
    </lineage>
</organism>
<evidence type="ECO:0000313" key="4">
    <source>
        <dbReference type="Proteomes" id="UP000092993"/>
    </source>
</evidence>
<evidence type="ECO:0000313" key="3">
    <source>
        <dbReference type="EMBL" id="OBZ73559.1"/>
    </source>
</evidence>
<accession>A0A1C7MAX9</accession>
<gene>
    <name evidence="3" type="ORF">A0H81_06027</name>
</gene>
<protein>
    <submittedName>
        <fullName evidence="3">Uncharacterized protein</fullName>
    </submittedName>
</protein>
<keyword evidence="4" id="KW-1185">Reference proteome</keyword>
<dbReference type="Proteomes" id="UP000092993">
    <property type="component" value="Unassembled WGS sequence"/>
</dbReference>
<feature type="region of interest" description="Disordered" evidence="2">
    <location>
        <begin position="79"/>
        <end position="98"/>
    </location>
</feature>
<feature type="coiled-coil region" evidence="1">
    <location>
        <begin position="236"/>
        <end position="267"/>
    </location>
</feature>
<evidence type="ECO:0000256" key="2">
    <source>
        <dbReference type="SAM" id="MobiDB-lite"/>
    </source>
</evidence>
<dbReference type="AlphaFoldDB" id="A0A1C7MAX9"/>
<reference evidence="3 4" key="1">
    <citation type="submission" date="2016-03" db="EMBL/GenBank/DDBJ databases">
        <title>Whole genome sequencing of Grifola frondosa 9006-11.</title>
        <authorList>
            <person name="Min B."/>
            <person name="Park H."/>
            <person name="Kim J.-G."/>
            <person name="Cho H."/>
            <person name="Oh Y.-L."/>
            <person name="Kong W.-S."/>
            <person name="Choi I.-G."/>
        </authorList>
    </citation>
    <scope>NUCLEOTIDE SEQUENCE [LARGE SCALE GENOMIC DNA]</scope>
    <source>
        <strain evidence="3 4">9006-11</strain>
    </source>
</reference>
<sequence>MSLRAAASETVRRDYIRAKVLHDHIERAVRRDPKNEIALAEGLTYATAISLVDEEAPDSPDPNPGNSSIDESARACLPGSLTKNDMMSMGPPPPNMDQQFRSLLSAELKQTLLSILDFWSDENDTDENRLETAIRLHEDIEHQKNRISKQENELQDYQKRIQHLVAEINEIHPRLEDELTNALLTLPPILNASRTAQYELLATTIETSLLKLSLIRARAHSALYGHTSPKNPDATMSRALAAARDKIREKERAQEREEKVLDEQIDQYQKMLDLVGGRDGSFGQVVKDMARVKRETEECRRDLRRLGWTGD</sequence>
<feature type="coiled-coil region" evidence="1">
    <location>
        <begin position="133"/>
        <end position="167"/>
    </location>
</feature>